<keyword evidence="10" id="KW-1185">Reference proteome</keyword>
<dbReference type="InterPro" id="IPR052159">
    <property type="entry name" value="Competence_DNA_uptake"/>
</dbReference>
<evidence type="ECO:0000313" key="10">
    <source>
        <dbReference type="Proteomes" id="UP000010467"/>
    </source>
</evidence>
<evidence type="ECO:0000259" key="7">
    <source>
        <dbReference type="Pfam" id="PF03772"/>
    </source>
</evidence>
<keyword evidence="2" id="KW-1003">Cell membrane</keyword>
<dbReference type="PANTHER" id="PTHR30619">
    <property type="entry name" value="DNA INTERNALIZATION/COMPETENCE PROTEIN COMEC/REC2"/>
    <property type="match status" value="1"/>
</dbReference>
<dbReference type="Pfam" id="PF13567">
    <property type="entry name" value="DUF4131"/>
    <property type="match status" value="1"/>
</dbReference>
<evidence type="ECO:0000256" key="4">
    <source>
        <dbReference type="ARBA" id="ARBA00022989"/>
    </source>
</evidence>
<sequence>MHVPGRAAEVQHEAVLSPLSGRPSVETGRAHGAVLITWPVATFAGLLAGVLMSWGALWGALFLLVPLCGLSWRADTFGRSWSLMALALIACAFGAVRERQWSGAPSALAEWRGAVVTLDGEWDGQFLRLAEPGARVALSPKPQVPAGTLRVRGTLNEPGGKRNPGGFDYALWLRVQGVHEVVYGAQVLHAKHEGGVRGWFRRGLRSGLGAHEGALMEAIELGDRREIQQTELQGGLNTRDAFARAGLAHLMALSGQNVALLVGAATFLLARTPLKLWRYPLLLALLGAYLWLVGPSPSITRAVLMGGAVLLGLWVGRGKLEALGTLGLAGTVCLAVYPLWVFDLGFQLSFLAVLALTFTPRLEARLPARWPRPLKFALAGTILAELGTLPVIAHHFGQVPLVGLPANLLAAPLMAALVPLGFVAGLLGPFSTPVNLVVLPLAQLLLTLVGVFGRVPALPWGNLGPVGFVAYGVFAGAFVLWLHQRVRVRHLGLIMGLCVLGTGLPARLDPPREIVYLDVGQGDSSLVRLGKFTMLIDGGGTPRGDFDVGAGTVVPALRAMGIFRLDVALASHDARTRYIQLVMLRCGHQKDTTKDRGTAHDLASRR</sequence>
<comment type="subcellular location">
    <subcellularLocation>
        <location evidence="1">Cell membrane</location>
        <topology evidence="1">Multi-pass membrane protein</topology>
    </subcellularLocation>
</comment>
<organism evidence="9 10">
    <name type="scientific">Deinococcus peraridilitoris (strain DSM 19664 / LMG 22246 / CIP 109416 / KR-200)</name>
    <dbReference type="NCBI Taxonomy" id="937777"/>
    <lineage>
        <taxon>Bacteria</taxon>
        <taxon>Thermotogati</taxon>
        <taxon>Deinococcota</taxon>
        <taxon>Deinococci</taxon>
        <taxon>Deinococcales</taxon>
        <taxon>Deinococcaceae</taxon>
        <taxon>Deinococcus</taxon>
    </lineage>
</organism>
<feature type="transmembrane region" description="Helical" evidence="6">
    <location>
        <begin position="434"/>
        <end position="457"/>
    </location>
</feature>
<dbReference type="eggNOG" id="COG2333">
    <property type="taxonomic scope" value="Bacteria"/>
</dbReference>
<proteinExistence type="predicted"/>
<dbReference type="Proteomes" id="UP000010467">
    <property type="component" value="Chromosome"/>
</dbReference>
<accession>L0A369</accession>
<dbReference type="InterPro" id="IPR004477">
    <property type="entry name" value="ComEC_N"/>
</dbReference>
<dbReference type="Pfam" id="PF03772">
    <property type="entry name" value="Competence"/>
    <property type="match status" value="1"/>
</dbReference>
<evidence type="ECO:0000313" key="9">
    <source>
        <dbReference type="EMBL" id="AFZ67602.1"/>
    </source>
</evidence>
<feature type="transmembrane region" description="Helical" evidence="6">
    <location>
        <begin position="247"/>
        <end position="269"/>
    </location>
</feature>
<feature type="transmembrane region" description="Helical" evidence="6">
    <location>
        <begin position="376"/>
        <end position="396"/>
    </location>
</feature>
<gene>
    <name evidence="9" type="ordered locus">Deipe_2107</name>
</gene>
<dbReference type="KEGG" id="dpd:Deipe_2107"/>
<name>L0A369_DEIPD</name>
<dbReference type="eggNOG" id="COG0658">
    <property type="taxonomic scope" value="Bacteria"/>
</dbReference>
<keyword evidence="3 6" id="KW-0812">Transmembrane</keyword>
<dbReference type="AlphaFoldDB" id="L0A369"/>
<feature type="transmembrane region" description="Helical" evidence="6">
    <location>
        <begin position="408"/>
        <end position="427"/>
    </location>
</feature>
<dbReference type="PANTHER" id="PTHR30619:SF1">
    <property type="entry name" value="RECOMBINATION PROTEIN 2"/>
    <property type="match status" value="1"/>
</dbReference>
<dbReference type="EMBL" id="CP003382">
    <property type="protein sequence ID" value="AFZ67602.1"/>
    <property type="molecule type" value="Genomic_DNA"/>
</dbReference>
<feature type="domain" description="ComEC/Rec2-related protein" evidence="7">
    <location>
        <begin position="238"/>
        <end position="484"/>
    </location>
</feature>
<dbReference type="STRING" id="937777.Deipe_2107"/>
<evidence type="ECO:0000256" key="6">
    <source>
        <dbReference type="SAM" id="Phobius"/>
    </source>
</evidence>
<dbReference type="RefSeq" id="WP_015235907.1">
    <property type="nucleotide sequence ID" value="NC_019793.1"/>
</dbReference>
<evidence type="ECO:0000259" key="8">
    <source>
        <dbReference type="Pfam" id="PF13567"/>
    </source>
</evidence>
<feature type="domain" description="DUF4131" evidence="8">
    <location>
        <begin position="138"/>
        <end position="186"/>
    </location>
</feature>
<dbReference type="PATRIC" id="fig|937777.3.peg.2116"/>
<feature type="transmembrane region" description="Helical" evidence="6">
    <location>
        <begin position="276"/>
        <end position="292"/>
    </location>
</feature>
<feature type="transmembrane region" description="Helical" evidence="6">
    <location>
        <begin position="346"/>
        <end position="364"/>
    </location>
</feature>
<evidence type="ECO:0000256" key="5">
    <source>
        <dbReference type="ARBA" id="ARBA00023136"/>
    </source>
</evidence>
<protein>
    <submittedName>
        <fullName evidence="9">ComEC/Rec2-related protein</fullName>
    </submittedName>
</protein>
<dbReference type="GO" id="GO:0005886">
    <property type="term" value="C:plasma membrane"/>
    <property type="evidence" value="ECO:0007669"/>
    <property type="project" value="UniProtKB-SubCell"/>
</dbReference>
<dbReference type="Gene3D" id="3.60.15.10">
    <property type="entry name" value="Ribonuclease Z/Hydroxyacylglutathione hydrolase-like"/>
    <property type="match status" value="1"/>
</dbReference>
<feature type="transmembrane region" description="Helical" evidence="6">
    <location>
        <begin position="77"/>
        <end position="96"/>
    </location>
</feature>
<dbReference type="HOGENOM" id="CLU_010363_2_4_0"/>
<feature type="transmembrane region" description="Helical" evidence="6">
    <location>
        <begin position="463"/>
        <end position="482"/>
    </location>
</feature>
<dbReference type="OrthoDB" id="9761531at2"/>
<evidence type="ECO:0000256" key="2">
    <source>
        <dbReference type="ARBA" id="ARBA00022475"/>
    </source>
</evidence>
<dbReference type="InterPro" id="IPR036866">
    <property type="entry name" value="RibonucZ/Hydroxyglut_hydro"/>
</dbReference>
<keyword evidence="5 6" id="KW-0472">Membrane</keyword>
<feature type="transmembrane region" description="Helical" evidence="6">
    <location>
        <begin position="43"/>
        <end position="65"/>
    </location>
</feature>
<feature type="transmembrane region" description="Helical" evidence="6">
    <location>
        <begin position="322"/>
        <end position="340"/>
    </location>
</feature>
<dbReference type="InterPro" id="IPR025405">
    <property type="entry name" value="DUF4131"/>
</dbReference>
<evidence type="ECO:0000256" key="1">
    <source>
        <dbReference type="ARBA" id="ARBA00004651"/>
    </source>
</evidence>
<keyword evidence="4 6" id="KW-1133">Transmembrane helix</keyword>
<evidence type="ECO:0000256" key="3">
    <source>
        <dbReference type="ARBA" id="ARBA00022692"/>
    </source>
</evidence>
<dbReference type="SUPFAM" id="SSF56281">
    <property type="entry name" value="Metallo-hydrolase/oxidoreductase"/>
    <property type="match status" value="1"/>
</dbReference>
<reference evidence="10" key="1">
    <citation type="submission" date="2012-03" db="EMBL/GenBank/DDBJ databases">
        <title>Complete sequence of chromosome of Deinococcus peraridilitoris DSM 19664.</title>
        <authorList>
            <person name="Lucas S."/>
            <person name="Copeland A."/>
            <person name="Lapidus A."/>
            <person name="Glavina del Rio T."/>
            <person name="Dalin E."/>
            <person name="Tice H."/>
            <person name="Bruce D."/>
            <person name="Goodwin L."/>
            <person name="Pitluck S."/>
            <person name="Peters L."/>
            <person name="Mikhailova N."/>
            <person name="Lu M."/>
            <person name="Kyrpides N."/>
            <person name="Mavromatis K."/>
            <person name="Ivanova N."/>
            <person name="Brettin T."/>
            <person name="Detter J.C."/>
            <person name="Han C."/>
            <person name="Larimer F."/>
            <person name="Land M."/>
            <person name="Hauser L."/>
            <person name="Markowitz V."/>
            <person name="Cheng J.-F."/>
            <person name="Hugenholtz P."/>
            <person name="Woyke T."/>
            <person name="Wu D."/>
            <person name="Pukall R."/>
            <person name="Steenblock K."/>
            <person name="Brambilla E."/>
            <person name="Klenk H.-P."/>
            <person name="Eisen J.A."/>
        </authorList>
    </citation>
    <scope>NUCLEOTIDE SEQUENCE [LARGE SCALE GENOMIC DNA]</scope>
    <source>
        <strain evidence="10">DSM 19664 / LMG 22246 / CIP 109416 / KR-200</strain>
    </source>
</reference>
<feature type="transmembrane region" description="Helical" evidence="6">
    <location>
        <begin position="298"/>
        <end position="315"/>
    </location>
</feature>
<dbReference type="NCBIfam" id="TIGR00360">
    <property type="entry name" value="ComEC_N-term"/>
    <property type="match status" value="1"/>
</dbReference>